<sequence length="75" mass="8010">MRGRCPAGQRGVLSRQLFNHFTAAHWKQVRAGTNLPTSRSFAPPSGLPAISPARGEISSFAASQAISLPPHKHPP</sequence>
<dbReference type="AlphaFoldDB" id="M5EZ22"/>
<accession>M5EZ22</accession>
<keyword evidence="2" id="KW-1185">Reference proteome</keyword>
<proteinExistence type="predicted"/>
<evidence type="ECO:0000313" key="1">
    <source>
        <dbReference type="EMBL" id="CCV09210.1"/>
    </source>
</evidence>
<comment type="caution">
    <text evidence="1">The sequence shown here is derived from an EMBL/GenBank/DDBJ whole genome shotgun (WGS) entry which is preliminary data.</text>
</comment>
<evidence type="ECO:0000313" key="2">
    <source>
        <dbReference type="Proteomes" id="UP000012062"/>
    </source>
</evidence>
<name>M5EZ22_9HYPH</name>
<protein>
    <submittedName>
        <fullName evidence="1">Uncharacterized protein</fullName>
    </submittedName>
</protein>
<organism evidence="1 2">
    <name type="scientific">Mesorhizobium metallidurans STM 2683</name>
    <dbReference type="NCBI Taxonomy" id="1297569"/>
    <lineage>
        <taxon>Bacteria</taxon>
        <taxon>Pseudomonadati</taxon>
        <taxon>Pseudomonadota</taxon>
        <taxon>Alphaproteobacteria</taxon>
        <taxon>Hyphomicrobiales</taxon>
        <taxon>Phyllobacteriaceae</taxon>
        <taxon>Mesorhizobium</taxon>
    </lineage>
</organism>
<gene>
    <name evidence="1" type="ORF">MESS2_90015</name>
</gene>
<dbReference type="EMBL" id="CAUM01000161">
    <property type="protein sequence ID" value="CCV09210.1"/>
    <property type="molecule type" value="Genomic_DNA"/>
</dbReference>
<reference evidence="1 2" key="1">
    <citation type="submission" date="2013-02" db="EMBL/GenBank/DDBJ databases">
        <authorList>
            <person name="Genoscope - CEA"/>
        </authorList>
    </citation>
    <scope>NUCLEOTIDE SEQUENCE [LARGE SCALE GENOMIC DNA]</scope>
    <source>
        <strain evidence="1 2">STM 2683</strain>
    </source>
</reference>
<dbReference type="Proteomes" id="UP000012062">
    <property type="component" value="Unassembled WGS sequence"/>
</dbReference>